<gene>
    <name evidence="1" type="ORF">ACFOEB_16880</name>
</gene>
<dbReference type="EMBL" id="JBHRTL010000031">
    <property type="protein sequence ID" value="MFC3156888.1"/>
    <property type="molecule type" value="Genomic_DNA"/>
</dbReference>
<name>A0ABV7HSK8_9GAMM</name>
<reference evidence="2" key="1">
    <citation type="journal article" date="2019" name="Int. J. Syst. Evol. Microbiol.">
        <title>The Global Catalogue of Microorganisms (GCM) 10K type strain sequencing project: providing services to taxonomists for standard genome sequencing and annotation.</title>
        <authorList>
            <consortium name="The Broad Institute Genomics Platform"/>
            <consortium name="The Broad Institute Genome Sequencing Center for Infectious Disease"/>
            <person name="Wu L."/>
            <person name="Ma J."/>
        </authorList>
    </citation>
    <scope>NUCLEOTIDE SEQUENCE [LARGE SCALE GENOMIC DNA]</scope>
    <source>
        <strain evidence="2">KCTC 52141</strain>
    </source>
</reference>
<dbReference type="Pfam" id="PF24876">
    <property type="entry name" value="PA4575"/>
    <property type="match status" value="1"/>
</dbReference>
<proteinExistence type="predicted"/>
<protein>
    <submittedName>
        <fullName evidence="1">Uncharacterized protein</fullName>
    </submittedName>
</protein>
<comment type="caution">
    <text evidence="1">The sequence shown here is derived from an EMBL/GenBank/DDBJ whole genome shotgun (WGS) entry which is preliminary data.</text>
</comment>
<accession>A0ABV7HSK8</accession>
<keyword evidence="2" id="KW-1185">Reference proteome</keyword>
<dbReference type="RefSeq" id="WP_390402780.1">
    <property type="nucleotide sequence ID" value="NZ_AP031500.1"/>
</dbReference>
<evidence type="ECO:0000313" key="1">
    <source>
        <dbReference type="EMBL" id="MFC3156888.1"/>
    </source>
</evidence>
<dbReference type="Proteomes" id="UP001595548">
    <property type="component" value="Unassembled WGS sequence"/>
</dbReference>
<evidence type="ECO:0000313" key="2">
    <source>
        <dbReference type="Proteomes" id="UP001595548"/>
    </source>
</evidence>
<dbReference type="InterPro" id="IPR056903">
    <property type="entry name" value="PA4575-like"/>
</dbReference>
<sequence length="119" mass="13668">MTHSIPSTSEPLVLVCHEWRVEIHMRQEDDGIATLLAYAGQNVTPERVTQQGPFQRAEQAIGARRAIVKQLLANGYQLRPQQPPIWVLNAQRDIRAARECKQRSRGNYEFAQSDVFLDW</sequence>
<organism evidence="1 2">
    <name type="scientific">Gilvimarinus japonicus</name>
    <dbReference type="NCBI Taxonomy" id="1796469"/>
    <lineage>
        <taxon>Bacteria</taxon>
        <taxon>Pseudomonadati</taxon>
        <taxon>Pseudomonadota</taxon>
        <taxon>Gammaproteobacteria</taxon>
        <taxon>Cellvibrionales</taxon>
        <taxon>Cellvibrionaceae</taxon>
        <taxon>Gilvimarinus</taxon>
    </lineage>
</organism>